<reference evidence="2 3" key="1">
    <citation type="submission" date="2019-05" db="EMBL/GenBank/DDBJ databases">
        <title>Another draft genome of Portunus trituberculatus and its Hox gene families provides insights of decapod evolution.</title>
        <authorList>
            <person name="Jeong J.-H."/>
            <person name="Song I."/>
            <person name="Kim S."/>
            <person name="Choi T."/>
            <person name="Kim D."/>
            <person name="Ryu S."/>
            <person name="Kim W."/>
        </authorList>
    </citation>
    <scope>NUCLEOTIDE SEQUENCE [LARGE SCALE GENOMIC DNA]</scope>
    <source>
        <tissue evidence="2">Muscle</tissue>
    </source>
</reference>
<evidence type="ECO:0000313" key="3">
    <source>
        <dbReference type="Proteomes" id="UP000324222"/>
    </source>
</evidence>
<evidence type="ECO:0000313" key="2">
    <source>
        <dbReference type="EMBL" id="MPC22640.1"/>
    </source>
</evidence>
<gene>
    <name evidence="2" type="ORF">E2C01_015660</name>
</gene>
<dbReference type="Proteomes" id="UP000324222">
    <property type="component" value="Unassembled WGS sequence"/>
</dbReference>
<organism evidence="2 3">
    <name type="scientific">Portunus trituberculatus</name>
    <name type="common">Swimming crab</name>
    <name type="synonym">Neptunus trituberculatus</name>
    <dbReference type="NCBI Taxonomy" id="210409"/>
    <lineage>
        <taxon>Eukaryota</taxon>
        <taxon>Metazoa</taxon>
        <taxon>Ecdysozoa</taxon>
        <taxon>Arthropoda</taxon>
        <taxon>Crustacea</taxon>
        <taxon>Multicrustacea</taxon>
        <taxon>Malacostraca</taxon>
        <taxon>Eumalacostraca</taxon>
        <taxon>Eucarida</taxon>
        <taxon>Decapoda</taxon>
        <taxon>Pleocyemata</taxon>
        <taxon>Brachyura</taxon>
        <taxon>Eubrachyura</taxon>
        <taxon>Portunoidea</taxon>
        <taxon>Portunidae</taxon>
        <taxon>Portuninae</taxon>
        <taxon>Portunus</taxon>
    </lineage>
</organism>
<comment type="caution">
    <text evidence="2">The sequence shown here is derived from an EMBL/GenBank/DDBJ whole genome shotgun (WGS) entry which is preliminary data.</text>
</comment>
<sequence>MVLSTNQIPLSAENCSTYSETRRLRVEGGKVDFDSLTHAHMAAGKPGEARKVREKQEHDRHTETHWSMRDIAGN</sequence>
<feature type="region of interest" description="Disordered" evidence="1">
    <location>
        <begin position="42"/>
        <end position="74"/>
    </location>
</feature>
<protein>
    <submittedName>
        <fullName evidence="2">Uncharacterized protein</fullName>
    </submittedName>
</protein>
<proteinExistence type="predicted"/>
<feature type="compositionally biased region" description="Basic and acidic residues" evidence="1">
    <location>
        <begin position="47"/>
        <end position="68"/>
    </location>
</feature>
<evidence type="ECO:0000256" key="1">
    <source>
        <dbReference type="SAM" id="MobiDB-lite"/>
    </source>
</evidence>
<keyword evidence="3" id="KW-1185">Reference proteome</keyword>
<dbReference type="EMBL" id="VSRR010001109">
    <property type="protein sequence ID" value="MPC22640.1"/>
    <property type="molecule type" value="Genomic_DNA"/>
</dbReference>
<dbReference type="AlphaFoldDB" id="A0A5B7DMF8"/>
<name>A0A5B7DMF8_PORTR</name>
<accession>A0A5B7DMF8</accession>